<dbReference type="AlphaFoldDB" id="A0A8H4LN27"/>
<evidence type="ECO:0000313" key="1">
    <source>
        <dbReference type="EMBL" id="KAF4471128.1"/>
    </source>
</evidence>
<proteinExistence type="predicted"/>
<keyword evidence="2" id="KW-1185">Reference proteome</keyword>
<comment type="caution">
    <text evidence="1">The sequence shown here is derived from an EMBL/GenBank/DDBJ whole genome shotgun (WGS) entry which is preliminary data.</text>
</comment>
<dbReference type="GO" id="GO:0005829">
    <property type="term" value="C:cytosol"/>
    <property type="evidence" value="ECO:0007669"/>
    <property type="project" value="TreeGrafter"/>
</dbReference>
<dbReference type="Pfam" id="PF01042">
    <property type="entry name" value="Ribonuc_L-PSP"/>
    <property type="match status" value="1"/>
</dbReference>
<name>A0A8H4LN27_9HYPO</name>
<dbReference type="PANTHER" id="PTHR11803:SF48">
    <property type="entry name" value="2-AMINOMUCONATE DEAMINASE"/>
    <property type="match status" value="1"/>
</dbReference>
<dbReference type="GO" id="GO:0019239">
    <property type="term" value="F:deaminase activity"/>
    <property type="evidence" value="ECO:0007669"/>
    <property type="project" value="TreeGrafter"/>
</dbReference>
<dbReference type="InterPro" id="IPR035959">
    <property type="entry name" value="RutC-like_sf"/>
</dbReference>
<gene>
    <name evidence="1" type="ORF">FALBO_1957</name>
</gene>
<dbReference type="CDD" id="cd00448">
    <property type="entry name" value="YjgF_YER057c_UK114_family"/>
    <property type="match status" value="1"/>
</dbReference>
<dbReference type="Proteomes" id="UP000554235">
    <property type="component" value="Unassembled WGS sequence"/>
</dbReference>
<accession>A0A8H4LN27</accession>
<dbReference type="PANTHER" id="PTHR11803">
    <property type="entry name" value="2-IMINOBUTANOATE/2-IMINOPROPANOATE DEAMINASE RIDA"/>
    <property type="match status" value="1"/>
</dbReference>
<sequence length="273" mass="29799">MVLVERPGIPGPEYGAVCGPDLLSDVSNWNRFLSNLLKDGSEQAVGDGVLSDKVRVQAKSKTGRVHTERSIPVFTNCTQNYLDTPLDGATIPLFPRWASFMPDVAASEFVDVRVGTPLPPGAVQEAREVLLQGWWMMFSISSANGYGYILPSEAPQSLANYVHARVIGNQIFVSGTSPHAADGTYAGCKTDENWRHTGVTNGKVGMESVVDVTVFLTDMKDYKGMNEEWDKVWPTKEKTPAHTCVQVAALPIERLNVEMKLTALLPAELVGTF</sequence>
<dbReference type="Gene3D" id="3.30.1330.40">
    <property type="entry name" value="RutC-like"/>
    <property type="match status" value="1"/>
</dbReference>
<evidence type="ECO:0000313" key="2">
    <source>
        <dbReference type="Proteomes" id="UP000554235"/>
    </source>
</evidence>
<protein>
    <submittedName>
        <fullName evidence="1">L-psp endoribonuclease family</fullName>
    </submittedName>
</protein>
<dbReference type="GO" id="GO:0005739">
    <property type="term" value="C:mitochondrion"/>
    <property type="evidence" value="ECO:0007669"/>
    <property type="project" value="TreeGrafter"/>
</dbReference>
<dbReference type="EMBL" id="JAADYS010000247">
    <property type="protein sequence ID" value="KAF4471128.1"/>
    <property type="molecule type" value="Genomic_DNA"/>
</dbReference>
<organism evidence="1 2">
    <name type="scientific">Fusarium albosuccineum</name>
    <dbReference type="NCBI Taxonomy" id="1237068"/>
    <lineage>
        <taxon>Eukaryota</taxon>
        <taxon>Fungi</taxon>
        <taxon>Dikarya</taxon>
        <taxon>Ascomycota</taxon>
        <taxon>Pezizomycotina</taxon>
        <taxon>Sordariomycetes</taxon>
        <taxon>Hypocreomycetidae</taxon>
        <taxon>Hypocreales</taxon>
        <taxon>Nectriaceae</taxon>
        <taxon>Fusarium</taxon>
        <taxon>Fusarium decemcellulare species complex</taxon>
    </lineage>
</organism>
<dbReference type="InterPro" id="IPR006175">
    <property type="entry name" value="YjgF/YER057c/UK114"/>
</dbReference>
<dbReference type="SUPFAM" id="SSF55298">
    <property type="entry name" value="YjgF-like"/>
    <property type="match status" value="1"/>
</dbReference>
<reference evidence="1 2" key="1">
    <citation type="submission" date="2020-01" db="EMBL/GenBank/DDBJ databases">
        <title>Identification and distribution of gene clusters putatively required for synthesis of sphingolipid metabolism inhibitors in phylogenetically diverse species of the filamentous fungus Fusarium.</title>
        <authorList>
            <person name="Kim H.-S."/>
            <person name="Busman M."/>
            <person name="Brown D.W."/>
            <person name="Divon H."/>
            <person name="Uhlig S."/>
            <person name="Proctor R.H."/>
        </authorList>
    </citation>
    <scope>NUCLEOTIDE SEQUENCE [LARGE SCALE GENOMIC DNA]</scope>
    <source>
        <strain evidence="1 2">NRRL 20459</strain>
    </source>
</reference>
<dbReference type="OrthoDB" id="309640at2759"/>